<dbReference type="EMBL" id="WHWC01000011">
    <property type="protein sequence ID" value="KAG8374378.1"/>
    <property type="molecule type" value="Genomic_DNA"/>
</dbReference>
<dbReference type="AlphaFoldDB" id="A0AAV6X5E3"/>
<feature type="signal peptide" evidence="1">
    <location>
        <begin position="1"/>
        <end position="24"/>
    </location>
</feature>
<keyword evidence="1" id="KW-0732">Signal</keyword>
<reference evidence="2" key="1">
    <citation type="submission" date="2019-10" db="EMBL/GenBank/DDBJ databases">
        <authorList>
            <person name="Zhang R."/>
            <person name="Pan Y."/>
            <person name="Wang J."/>
            <person name="Ma R."/>
            <person name="Yu S."/>
        </authorList>
    </citation>
    <scope>NUCLEOTIDE SEQUENCE</scope>
    <source>
        <strain evidence="2">LA-IB0</strain>
        <tissue evidence="2">Leaf</tissue>
    </source>
</reference>
<protein>
    <recommendedName>
        <fullName evidence="4">PAR1 protein</fullName>
    </recommendedName>
</protein>
<organism evidence="2 3">
    <name type="scientific">Buddleja alternifolia</name>
    <dbReference type="NCBI Taxonomy" id="168488"/>
    <lineage>
        <taxon>Eukaryota</taxon>
        <taxon>Viridiplantae</taxon>
        <taxon>Streptophyta</taxon>
        <taxon>Embryophyta</taxon>
        <taxon>Tracheophyta</taxon>
        <taxon>Spermatophyta</taxon>
        <taxon>Magnoliopsida</taxon>
        <taxon>eudicotyledons</taxon>
        <taxon>Gunneridae</taxon>
        <taxon>Pentapetalae</taxon>
        <taxon>asterids</taxon>
        <taxon>lamiids</taxon>
        <taxon>Lamiales</taxon>
        <taxon>Scrophulariaceae</taxon>
        <taxon>Buddlejeae</taxon>
        <taxon>Buddleja</taxon>
    </lineage>
</organism>
<gene>
    <name evidence="2" type="ORF">BUALT_Bualt11G0125700</name>
</gene>
<proteinExistence type="predicted"/>
<comment type="caution">
    <text evidence="2">The sequence shown here is derived from an EMBL/GenBank/DDBJ whole genome shotgun (WGS) entry which is preliminary data.</text>
</comment>
<name>A0AAV6X5E3_9LAMI</name>
<dbReference type="Proteomes" id="UP000826271">
    <property type="component" value="Unassembled WGS sequence"/>
</dbReference>
<accession>A0AAV6X5E3</accession>
<dbReference type="PANTHER" id="PTHR33649">
    <property type="entry name" value="PAR1 PROTEIN"/>
    <property type="match status" value="1"/>
</dbReference>
<feature type="chain" id="PRO_5043944473" description="PAR1 protein" evidence="1">
    <location>
        <begin position="25"/>
        <end position="161"/>
    </location>
</feature>
<dbReference type="Pfam" id="PF06521">
    <property type="entry name" value="PAR1"/>
    <property type="match status" value="1"/>
</dbReference>
<dbReference type="PANTHER" id="PTHR33649:SF4">
    <property type="entry name" value="PAR1 PROTEIN"/>
    <property type="match status" value="1"/>
</dbReference>
<dbReference type="InterPro" id="IPR009489">
    <property type="entry name" value="PAR1"/>
</dbReference>
<evidence type="ECO:0000313" key="3">
    <source>
        <dbReference type="Proteomes" id="UP000826271"/>
    </source>
</evidence>
<sequence>MASLMKMALILFISCSLFLQGTLVASSGKRCVLENFKDEENNLDYTCKTSEVVVERMAGCIETDECVAACGLDRKSVGISSDAFLVPEFTSSLCSPACYHNCPNIIALYFDLAAGEGVYLPIHCEKHRSSRRREMVELLSSGGGGASFAVADSPAPALASF</sequence>
<evidence type="ECO:0008006" key="4">
    <source>
        <dbReference type="Google" id="ProtNLM"/>
    </source>
</evidence>
<keyword evidence="3" id="KW-1185">Reference proteome</keyword>
<evidence type="ECO:0000313" key="2">
    <source>
        <dbReference type="EMBL" id="KAG8374378.1"/>
    </source>
</evidence>
<evidence type="ECO:0000256" key="1">
    <source>
        <dbReference type="SAM" id="SignalP"/>
    </source>
</evidence>